<proteinExistence type="predicted"/>
<evidence type="ECO:0000313" key="1">
    <source>
        <dbReference type="EMBL" id="KAH1056800.1"/>
    </source>
</evidence>
<keyword evidence="2" id="KW-1185">Reference proteome</keyword>
<dbReference type="EMBL" id="JAIQCV010000010">
    <property type="protein sequence ID" value="KAH1056800.1"/>
    <property type="molecule type" value="Genomic_DNA"/>
</dbReference>
<evidence type="ECO:0000313" key="2">
    <source>
        <dbReference type="Proteomes" id="UP000828251"/>
    </source>
</evidence>
<dbReference type="AlphaFoldDB" id="A0A9D3ZR45"/>
<protein>
    <submittedName>
        <fullName evidence="1">Uncharacterized protein</fullName>
    </submittedName>
</protein>
<accession>A0A9D3ZR45</accession>
<organism evidence="1 2">
    <name type="scientific">Gossypium stocksii</name>
    <dbReference type="NCBI Taxonomy" id="47602"/>
    <lineage>
        <taxon>Eukaryota</taxon>
        <taxon>Viridiplantae</taxon>
        <taxon>Streptophyta</taxon>
        <taxon>Embryophyta</taxon>
        <taxon>Tracheophyta</taxon>
        <taxon>Spermatophyta</taxon>
        <taxon>Magnoliopsida</taxon>
        <taxon>eudicotyledons</taxon>
        <taxon>Gunneridae</taxon>
        <taxon>Pentapetalae</taxon>
        <taxon>rosids</taxon>
        <taxon>malvids</taxon>
        <taxon>Malvales</taxon>
        <taxon>Malvaceae</taxon>
        <taxon>Malvoideae</taxon>
        <taxon>Gossypium</taxon>
    </lineage>
</organism>
<comment type="caution">
    <text evidence="1">The sequence shown here is derived from an EMBL/GenBank/DDBJ whole genome shotgun (WGS) entry which is preliminary data.</text>
</comment>
<gene>
    <name evidence="1" type="ORF">J1N35_034865</name>
</gene>
<name>A0A9D3ZR45_9ROSI</name>
<sequence>MREGRRKEEEEEEEEKLGLPIDRNAVKGISLISRPATLCHELFGRSPTEGKFASLRFSWLKANFKYLPSNTNE</sequence>
<dbReference type="Proteomes" id="UP000828251">
    <property type="component" value="Unassembled WGS sequence"/>
</dbReference>
<reference evidence="1 2" key="1">
    <citation type="journal article" date="2021" name="Plant Biotechnol. J.">
        <title>Multi-omics assisted identification of the key and species-specific regulatory components of drought-tolerant mechanisms in Gossypium stocksii.</title>
        <authorList>
            <person name="Yu D."/>
            <person name="Ke L."/>
            <person name="Zhang D."/>
            <person name="Wu Y."/>
            <person name="Sun Y."/>
            <person name="Mei J."/>
            <person name="Sun J."/>
            <person name="Sun Y."/>
        </authorList>
    </citation>
    <scope>NUCLEOTIDE SEQUENCE [LARGE SCALE GENOMIC DNA]</scope>
    <source>
        <strain evidence="2">cv. E1</strain>
        <tissue evidence="1">Leaf</tissue>
    </source>
</reference>